<evidence type="ECO:0000313" key="8">
    <source>
        <dbReference type="Proteomes" id="UP001517376"/>
    </source>
</evidence>
<name>A0ABW9Y8D6_9RHOB</name>
<dbReference type="PROSITE" id="PS00737">
    <property type="entry name" value="THIOLASE_2"/>
    <property type="match status" value="1"/>
</dbReference>
<dbReference type="Pfam" id="PF00108">
    <property type="entry name" value="Thiolase_N"/>
    <property type="match status" value="1"/>
</dbReference>
<gene>
    <name evidence="7" type="ORF">GU920_10975</name>
</gene>
<dbReference type="InterPro" id="IPR020616">
    <property type="entry name" value="Thiolase_N"/>
</dbReference>
<dbReference type="Proteomes" id="UP001517376">
    <property type="component" value="Unassembled WGS sequence"/>
</dbReference>
<dbReference type="PANTHER" id="PTHR18919">
    <property type="entry name" value="ACETYL-COA C-ACYLTRANSFERASE"/>
    <property type="match status" value="1"/>
</dbReference>
<dbReference type="CDD" id="cd00751">
    <property type="entry name" value="thiolase"/>
    <property type="match status" value="1"/>
</dbReference>
<evidence type="ECO:0000313" key="7">
    <source>
        <dbReference type="EMBL" id="NBE08060.1"/>
    </source>
</evidence>
<dbReference type="PIRSF" id="PIRSF000429">
    <property type="entry name" value="Ac-CoA_Ac_transf"/>
    <property type="match status" value="1"/>
</dbReference>
<dbReference type="PANTHER" id="PTHR18919:SF107">
    <property type="entry name" value="ACETYL-COA ACETYLTRANSFERASE, CYTOSOLIC"/>
    <property type="match status" value="1"/>
</dbReference>
<dbReference type="InterPro" id="IPR020613">
    <property type="entry name" value="Thiolase_CS"/>
</dbReference>
<comment type="caution">
    <text evidence="7">The sequence shown here is derived from an EMBL/GenBank/DDBJ whole genome shotgun (WGS) entry which is preliminary data.</text>
</comment>
<sequence length="363" mass="35855">MQAFVIAARRTAVMPRGGAFRALSLEALAAPVVGALLADAGLAPEAVDEVILSNVLGPGGNPARRVALAAGLPERVAGLSIDRQCAGGLDAILLARAMVMAGLAEVVVAGGAESYSQRPERRMPGAAAPYDEAPFTPWPDRDPGMAEAAAALAVRLGIGRDRQDAWAVQSHAKARAADLAGNLAGEIVPVAGAMRDGFTRDLTPALAARAPVVAGSVTAANAAVAADGAALVLVVSERVAGRVAGRALRIAGGVTLGGVPWEPGLAPVAAIGRVLAGAGRRAADLARAEVMEAYAVQAIACVEGAGLDPARVNLGGGALARGHPVGASGAVLAVRLFADLDRGAGLAAIAAAGGIGTALLLEA</sequence>
<evidence type="ECO:0000256" key="4">
    <source>
        <dbReference type="RuleBase" id="RU003557"/>
    </source>
</evidence>
<protein>
    <submittedName>
        <fullName evidence="7">Acetyl-CoA C-acyltransferase</fullName>
        <ecNumber evidence="7">2.3.1.16</ecNumber>
    </submittedName>
</protein>
<keyword evidence="8" id="KW-1185">Reference proteome</keyword>
<feature type="domain" description="Thiolase C-terminal" evidence="6">
    <location>
        <begin position="259"/>
        <end position="362"/>
    </location>
</feature>
<evidence type="ECO:0000256" key="2">
    <source>
        <dbReference type="ARBA" id="ARBA00022679"/>
    </source>
</evidence>
<keyword evidence="3 4" id="KW-0012">Acyltransferase</keyword>
<organism evidence="7 8">
    <name type="scientific">Paragemmobacter ruber</name>
    <dbReference type="NCBI Taxonomy" id="1985673"/>
    <lineage>
        <taxon>Bacteria</taxon>
        <taxon>Pseudomonadati</taxon>
        <taxon>Pseudomonadota</taxon>
        <taxon>Alphaproteobacteria</taxon>
        <taxon>Rhodobacterales</taxon>
        <taxon>Paracoccaceae</taxon>
        <taxon>Paragemmobacter</taxon>
    </lineage>
</organism>
<evidence type="ECO:0000259" key="5">
    <source>
        <dbReference type="Pfam" id="PF00108"/>
    </source>
</evidence>
<evidence type="ECO:0000256" key="3">
    <source>
        <dbReference type="ARBA" id="ARBA00023315"/>
    </source>
</evidence>
<evidence type="ECO:0000256" key="1">
    <source>
        <dbReference type="ARBA" id="ARBA00010982"/>
    </source>
</evidence>
<dbReference type="RefSeq" id="WP_161767050.1">
    <property type="nucleotide sequence ID" value="NZ_JAAATW010000002.1"/>
</dbReference>
<feature type="domain" description="Thiolase N-terminal" evidence="5">
    <location>
        <begin position="4"/>
        <end position="237"/>
    </location>
</feature>
<dbReference type="InterPro" id="IPR016039">
    <property type="entry name" value="Thiolase-like"/>
</dbReference>
<proteinExistence type="inferred from homology"/>
<dbReference type="InterPro" id="IPR002155">
    <property type="entry name" value="Thiolase"/>
</dbReference>
<keyword evidence="2 4" id="KW-0808">Transferase</keyword>
<dbReference type="EC" id="2.3.1.16" evidence="7"/>
<reference evidence="8" key="1">
    <citation type="submission" date="2020-01" db="EMBL/GenBank/DDBJ databases">
        <title>Sphingomonas sp. strain CSW-10.</title>
        <authorList>
            <person name="Chen W.-M."/>
        </authorList>
    </citation>
    <scope>NUCLEOTIDE SEQUENCE [LARGE SCALE GENOMIC DNA]</scope>
    <source>
        <strain evidence="8">CCP-1</strain>
    </source>
</reference>
<evidence type="ECO:0000259" key="6">
    <source>
        <dbReference type="Pfam" id="PF02803"/>
    </source>
</evidence>
<dbReference type="Pfam" id="PF02803">
    <property type="entry name" value="Thiolase_C"/>
    <property type="match status" value="1"/>
</dbReference>
<dbReference type="EMBL" id="JAAATW010000002">
    <property type="protein sequence ID" value="NBE08060.1"/>
    <property type="molecule type" value="Genomic_DNA"/>
</dbReference>
<dbReference type="Gene3D" id="3.40.47.10">
    <property type="match status" value="1"/>
</dbReference>
<accession>A0ABW9Y8D6</accession>
<dbReference type="GO" id="GO:0003988">
    <property type="term" value="F:acetyl-CoA C-acyltransferase activity"/>
    <property type="evidence" value="ECO:0007669"/>
    <property type="project" value="UniProtKB-EC"/>
</dbReference>
<dbReference type="SUPFAM" id="SSF53901">
    <property type="entry name" value="Thiolase-like"/>
    <property type="match status" value="2"/>
</dbReference>
<comment type="similarity">
    <text evidence="1 4">Belongs to the thiolase-like superfamily. Thiolase family.</text>
</comment>
<dbReference type="InterPro" id="IPR020617">
    <property type="entry name" value="Thiolase_C"/>
</dbReference>
<dbReference type="NCBIfam" id="TIGR01930">
    <property type="entry name" value="AcCoA-C-Actrans"/>
    <property type="match status" value="1"/>
</dbReference>